<dbReference type="InterPro" id="IPR042185">
    <property type="entry name" value="Serpin_sf_2"/>
</dbReference>
<accession>A0AAV4Q6U1</accession>
<dbReference type="PANTHER" id="PTHR11461">
    <property type="entry name" value="SERINE PROTEASE INHIBITOR, SERPIN"/>
    <property type="match status" value="1"/>
</dbReference>
<dbReference type="SUPFAM" id="SSF56574">
    <property type="entry name" value="Serpins"/>
    <property type="match status" value="1"/>
</dbReference>
<evidence type="ECO:0000313" key="5">
    <source>
        <dbReference type="EMBL" id="GIY05738.1"/>
    </source>
</evidence>
<organism evidence="5 6">
    <name type="scientific">Caerostris extrusa</name>
    <name type="common">Bark spider</name>
    <name type="synonym">Caerostris bankana</name>
    <dbReference type="NCBI Taxonomy" id="172846"/>
    <lineage>
        <taxon>Eukaryota</taxon>
        <taxon>Metazoa</taxon>
        <taxon>Ecdysozoa</taxon>
        <taxon>Arthropoda</taxon>
        <taxon>Chelicerata</taxon>
        <taxon>Arachnida</taxon>
        <taxon>Araneae</taxon>
        <taxon>Araneomorphae</taxon>
        <taxon>Entelegynae</taxon>
        <taxon>Araneoidea</taxon>
        <taxon>Araneidae</taxon>
        <taxon>Caerostris</taxon>
    </lineage>
</organism>
<protein>
    <submittedName>
        <fullName evidence="5">Leukocyte elastase inhibitor</fullName>
    </submittedName>
</protein>
<dbReference type="PROSITE" id="PS00284">
    <property type="entry name" value="SERPIN"/>
    <property type="match status" value="1"/>
</dbReference>
<evidence type="ECO:0000256" key="1">
    <source>
        <dbReference type="ARBA" id="ARBA00009500"/>
    </source>
</evidence>
<dbReference type="InterPro" id="IPR023795">
    <property type="entry name" value="Serpin_CS"/>
</dbReference>
<comment type="similarity">
    <text evidence="1">Belongs to the serpin family.</text>
</comment>
<name>A0AAV4Q6U1_CAEEX</name>
<dbReference type="EMBL" id="BPLR01005873">
    <property type="protein sequence ID" value="GIY05738.1"/>
    <property type="molecule type" value="Genomic_DNA"/>
</dbReference>
<keyword evidence="2" id="KW-0646">Protease inhibitor</keyword>
<dbReference type="PANTHER" id="PTHR11461:SF211">
    <property type="entry name" value="GH10112P-RELATED"/>
    <property type="match status" value="1"/>
</dbReference>
<comment type="caution">
    <text evidence="5">The sequence shown here is derived from an EMBL/GenBank/DDBJ whole genome shotgun (WGS) entry which is preliminary data.</text>
</comment>
<feature type="domain" description="Serpin" evidence="4">
    <location>
        <begin position="2"/>
        <end position="103"/>
    </location>
</feature>
<evidence type="ECO:0000313" key="6">
    <source>
        <dbReference type="Proteomes" id="UP001054945"/>
    </source>
</evidence>
<dbReference type="Pfam" id="PF00079">
    <property type="entry name" value="Serpin"/>
    <property type="match status" value="1"/>
</dbReference>
<proteinExistence type="inferred from homology"/>
<reference evidence="5 6" key="1">
    <citation type="submission" date="2021-06" db="EMBL/GenBank/DDBJ databases">
        <title>Caerostris extrusa draft genome.</title>
        <authorList>
            <person name="Kono N."/>
            <person name="Arakawa K."/>
        </authorList>
    </citation>
    <scope>NUCLEOTIDE SEQUENCE [LARGE SCALE GENOMIC DNA]</scope>
</reference>
<keyword evidence="6" id="KW-1185">Reference proteome</keyword>
<dbReference type="InterPro" id="IPR036186">
    <property type="entry name" value="Serpin_sf"/>
</dbReference>
<dbReference type="InterPro" id="IPR000215">
    <property type="entry name" value="Serpin_fam"/>
</dbReference>
<evidence type="ECO:0000259" key="4">
    <source>
        <dbReference type="Pfam" id="PF00079"/>
    </source>
</evidence>
<dbReference type="Proteomes" id="UP001054945">
    <property type="component" value="Unassembled WGS sequence"/>
</dbReference>
<dbReference type="GO" id="GO:0005615">
    <property type="term" value="C:extracellular space"/>
    <property type="evidence" value="ECO:0007669"/>
    <property type="project" value="InterPro"/>
</dbReference>
<gene>
    <name evidence="5" type="primary">SERPINB1</name>
    <name evidence="5" type="ORF">CEXT_580591</name>
</gene>
<evidence type="ECO:0000256" key="2">
    <source>
        <dbReference type="ARBA" id="ARBA00022690"/>
    </source>
</evidence>
<keyword evidence="3" id="KW-0722">Serine protease inhibitor</keyword>
<dbReference type="Gene3D" id="2.30.39.10">
    <property type="entry name" value="Alpha-1-antitrypsin, domain 1"/>
    <property type="match status" value="1"/>
</dbReference>
<dbReference type="InterPro" id="IPR023796">
    <property type="entry name" value="Serpin_dom"/>
</dbReference>
<sequence length="106" mass="11490">MLPKFKLEYGKELSKELKSLGAKSIFASGADFSGMTSDEDMFVSEILHKATIEVNEKGSEAAAVTGVAYARNMPASFKADHPFLFAVVRKSGDGYFILFLGCVKSL</sequence>
<dbReference type="GO" id="GO:0004867">
    <property type="term" value="F:serine-type endopeptidase inhibitor activity"/>
    <property type="evidence" value="ECO:0007669"/>
    <property type="project" value="UniProtKB-KW"/>
</dbReference>
<evidence type="ECO:0000256" key="3">
    <source>
        <dbReference type="ARBA" id="ARBA00022900"/>
    </source>
</evidence>
<dbReference type="Gene3D" id="3.30.497.10">
    <property type="entry name" value="Antithrombin, subunit I, domain 2"/>
    <property type="match status" value="1"/>
</dbReference>
<dbReference type="InterPro" id="IPR042178">
    <property type="entry name" value="Serpin_sf_1"/>
</dbReference>
<dbReference type="AlphaFoldDB" id="A0AAV4Q6U1"/>